<keyword evidence="2" id="KW-1185">Reference proteome</keyword>
<sequence>MGEDRVVKRIFYSELQVGLGMSKLNVENVYHSIFFLAKRDVGIFEGAQPCSCSLALSAPTDSVPDDLPDPITVSNFLSLCGCFSSFRISRVDTIMRVLL</sequence>
<name>A0A8S4SLX9_9NEOP</name>
<comment type="caution">
    <text evidence="1">The sequence shown here is derived from an EMBL/GenBank/DDBJ whole genome shotgun (WGS) entry which is preliminary data.</text>
</comment>
<protein>
    <submittedName>
        <fullName evidence="1">Jg9707 protein</fullName>
    </submittedName>
</protein>
<accession>A0A8S4SLX9</accession>
<reference evidence="1" key="1">
    <citation type="submission" date="2022-03" db="EMBL/GenBank/DDBJ databases">
        <authorList>
            <person name="Lindestad O."/>
        </authorList>
    </citation>
    <scope>NUCLEOTIDE SEQUENCE</scope>
</reference>
<dbReference type="EMBL" id="CAKXAJ010026558">
    <property type="protein sequence ID" value="CAH2269964.1"/>
    <property type="molecule type" value="Genomic_DNA"/>
</dbReference>
<dbReference type="AlphaFoldDB" id="A0A8S4SLX9"/>
<evidence type="ECO:0000313" key="1">
    <source>
        <dbReference type="EMBL" id="CAH2269964.1"/>
    </source>
</evidence>
<gene>
    <name evidence="1" type="primary">jg9707</name>
    <name evidence="1" type="ORF">PAEG_LOCUS27893</name>
</gene>
<evidence type="ECO:0000313" key="2">
    <source>
        <dbReference type="Proteomes" id="UP000838756"/>
    </source>
</evidence>
<dbReference type="Proteomes" id="UP000838756">
    <property type="component" value="Unassembled WGS sequence"/>
</dbReference>
<organism evidence="1 2">
    <name type="scientific">Pararge aegeria aegeria</name>
    <dbReference type="NCBI Taxonomy" id="348720"/>
    <lineage>
        <taxon>Eukaryota</taxon>
        <taxon>Metazoa</taxon>
        <taxon>Ecdysozoa</taxon>
        <taxon>Arthropoda</taxon>
        <taxon>Hexapoda</taxon>
        <taxon>Insecta</taxon>
        <taxon>Pterygota</taxon>
        <taxon>Neoptera</taxon>
        <taxon>Endopterygota</taxon>
        <taxon>Lepidoptera</taxon>
        <taxon>Glossata</taxon>
        <taxon>Ditrysia</taxon>
        <taxon>Papilionoidea</taxon>
        <taxon>Nymphalidae</taxon>
        <taxon>Satyrinae</taxon>
        <taxon>Satyrini</taxon>
        <taxon>Parargina</taxon>
        <taxon>Pararge</taxon>
    </lineage>
</organism>
<proteinExistence type="predicted"/>